<accession>A0AAD5YI20</accession>
<evidence type="ECO:0000313" key="2">
    <source>
        <dbReference type="EMBL" id="KAJ3489940.1"/>
    </source>
</evidence>
<organism evidence="2 3">
    <name type="scientific">Meripilus lineatus</name>
    <dbReference type="NCBI Taxonomy" id="2056292"/>
    <lineage>
        <taxon>Eukaryota</taxon>
        <taxon>Fungi</taxon>
        <taxon>Dikarya</taxon>
        <taxon>Basidiomycota</taxon>
        <taxon>Agaricomycotina</taxon>
        <taxon>Agaricomycetes</taxon>
        <taxon>Polyporales</taxon>
        <taxon>Meripilaceae</taxon>
        <taxon>Meripilus</taxon>
    </lineage>
</organism>
<feature type="compositionally biased region" description="Polar residues" evidence="1">
    <location>
        <begin position="214"/>
        <end position="235"/>
    </location>
</feature>
<dbReference type="EMBL" id="JANAWD010000036">
    <property type="protein sequence ID" value="KAJ3489940.1"/>
    <property type="molecule type" value="Genomic_DNA"/>
</dbReference>
<sequence>MSSSGHYAGPRKGKKDKSREDLARQTSFAVSKFITHGHQYKPRSSSSKGRPNVPWIRNTGEEKDQDLSASFNTLHISGAPSFPVPELPNAPGPLPTPPRMEMPRPQHPEMSRTMRHALNLPLESYAPMPNPHESNIPPSLRPGHELPPRPSSDPGQFPVSPTAPPSRSRPAPVTPRKSNPVATPSTVPSKTTRIDTSESATPTKDRRRVASDPATPTSLSAVTTTGNGTSVQCSGTTQQGVRCKNRVKSQVPLARMDEQLGQEIERYCSTHMKQVNKSSGFYLSSEFVDFSKFIPSYLQENTQTALRTEMTRPTSGSDEDGYIYTFEIIDNPKNKEFIQLKVGRATHLNKRISEWSRQCSSKEQILRGWWPGNIEDPKKRVMTGTVEPGDRGKFCHRLERLIHLELADVAQNAPYLQVGFPNVKTETKDPPSKDAPKKCDDCGAMHKEIFTFKRYQKGKNKDKEWELIVQPVLKRWGEFVELYDRV</sequence>
<dbReference type="AlphaFoldDB" id="A0AAD5YI20"/>
<feature type="compositionally biased region" description="Pro residues" evidence="1">
    <location>
        <begin position="82"/>
        <end position="100"/>
    </location>
</feature>
<feature type="compositionally biased region" description="Basic and acidic residues" evidence="1">
    <location>
        <begin position="101"/>
        <end position="111"/>
    </location>
</feature>
<evidence type="ECO:0000256" key="1">
    <source>
        <dbReference type="SAM" id="MobiDB-lite"/>
    </source>
</evidence>
<reference evidence="2" key="1">
    <citation type="submission" date="2022-07" db="EMBL/GenBank/DDBJ databases">
        <title>Genome Sequence of Physisporinus lineatus.</title>
        <authorList>
            <person name="Buettner E."/>
        </authorList>
    </citation>
    <scope>NUCLEOTIDE SEQUENCE</scope>
    <source>
        <strain evidence="2">VT162</strain>
    </source>
</reference>
<evidence type="ECO:0008006" key="4">
    <source>
        <dbReference type="Google" id="ProtNLM"/>
    </source>
</evidence>
<name>A0AAD5YI20_9APHY</name>
<keyword evidence="3" id="KW-1185">Reference proteome</keyword>
<feature type="compositionally biased region" description="Low complexity" evidence="1">
    <location>
        <begin position="165"/>
        <end position="176"/>
    </location>
</feature>
<gene>
    <name evidence="2" type="ORF">NLI96_g1789</name>
</gene>
<dbReference type="Pfam" id="PF13455">
    <property type="entry name" value="MUG113"/>
    <property type="match status" value="1"/>
</dbReference>
<feature type="region of interest" description="Disordered" evidence="1">
    <location>
        <begin position="123"/>
        <end position="235"/>
    </location>
</feature>
<evidence type="ECO:0000313" key="3">
    <source>
        <dbReference type="Proteomes" id="UP001212997"/>
    </source>
</evidence>
<protein>
    <recommendedName>
        <fullName evidence="4">DUF1766-domain-containing protein</fullName>
    </recommendedName>
</protein>
<proteinExistence type="predicted"/>
<dbReference type="Proteomes" id="UP001212997">
    <property type="component" value="Unassembled WGS sequence"/>
</dbReference>
<feature type="region of interest" description="Disordered" evidence="1">
    <location>
        <begin position="1"/>
        <end position="111"/>
    </location>
</feature>
<dbReference type="PANTHER" id="PTHR28094:SF1">
    <property type="entry name" value="MEIOTICALLY UP-REGULATED GENE 113 PROTEIN"/>
    <property type="match status" value="1"/>
</dbReference>
<dbReference type="InterPro" id="IPR053006">
    <property type="entry name" value="Meiosis_regulatory"/>
</dbReference>
<dbReference type="PANTHER" id="PTHR28094">
    <property type="entry name" value="MEIOTICALLY UP-REGULATED GENE 113 PROTEIN"/>
    <property type="match status" value="1"/>
</dbReference>
<comment type="caution">
    <text evidence="2">The sequence shown here is derived from an EMBL/GenBank/DDBJ whole genome shotgun (WGS) entry which is preliminary data.</text>
</comment>
<feature type="compositionally biased region" description="Polar residues" evidence="1">
    <location>
        <begin position="180"/>
        <end position="191"/>
    </location>
</feature>